<dbReference type="Pfam" id="PF00440">
    <property type="entry name" value="TetR_N"/>
    <property type="match status" value="1"/>
</dbReference>
<protein>
    <submittedName>
        <fullName evidence="6">TetR family transcriptional regulator</fullName>
    </submittedName>
</protein>
<keyword evidence="7" id="KW-1185">Reference proteome</keyword>
<comment type="caution">
    <text evidence="6">The sequence shown here is derived from an EMBL/GenBank/DDBJ whole genome shotgun (WGS) entry which is preliminary data.</text>
</comment>
<dbReference type="InterPro" id="IPR001647">
    <property type="entry name" value="HTH_TetR"/>
</dbReference>
<organism evidence="6 7">
    <name type="scientific">Streptomyces hokutonensis</name>
    <dbReference type="NCBI Taxonomy" id="1306990"/>
    <lineage>
        <taxon>Bacteria</taxon>
        <taxon>Bacillati</taxon>
        <taxon>Actinomycetota</taxon>
        <taxon>Actinomycetes</taxon>
        <taxon>Kitasatosporales</taxon>
        <taxon>Streptomycetaceae</taxon>
        <taxon>Streptomyces</taxon>
    </lineage>
</organism>
<keyword evidence="3" id="KW-0804">Transcription</keyword>
<evidence type="ECO:0000256" key="4">
    <source>
        <dbReference type="PROSITE-ProRule" id="PRU00335"/>
    </source>
</evidence>
<feature type="DNA-binding region" description="H-T-H motif" evidence="4">
    <location>
        <begin position="36"/>
        <end position="55"/>
    </location>
</feature>
<proteinExistence type="predicted"/>
<evidence type="ECO:0000313" key="6">
    <source>
        <dbReference type="EMBL" id="MFE9602903.1"/>
    </source>
</evidence>
<dbReference type="Proteomes" id="UP001601303">
    <property type="component" value="Unassembled WGS sequence"/>
</dbReference>
<dbReference type="InterPro" id="IPR023772">
    <property type="entry name" value="DNA-bd_HTH_TetR-type_CS"/>
</dbReference>
<evidence type="ECO:0000313" key="7">
    <source>
        <dbReference type="Proteomes" id="UP001601303"/>
    </source>
</evidence>
<keyword evidence="2 4" id="KW-0238">DNA-binding</keyword>
<accession>A0ABW6MC37</accession>
<dbReference type="RefSeq" id="WP_388111115.1">
    <property type="nucleotide sequence ID" value="NZ_JBIAHM010000011.1"/>
</dbReference>
<evidence type="ECO:0000256" key="3">
    <source>
        <dbReference type="ARBA" id="ARBA00023163"/>
    </source>
</evidence>
<dbReference type="InterPro" id="IPR009057">
    <property type="entry name" value="Homeodomain-like_sf"/>
</dbReference>
<reference evidence="6 7" key="1">
    <citation type="submission" date="2024-10" db="EMBL/GenBank/DDBJ databases">
        <title>The Natural Products Discovery Center: Release of the First 8490 Sequenced Strains for Exploring Actinobacteria Biosynthetic Diversity.</title>
        <authorList>
            <person name="Kalkreuter E."/>
            <person name="Kautsar S.A."/>
            <person name="Yang D."/>
            <person name="Bader C.D."/>
            <person name="Teijaro C.N."/>
            <person name="Fluegel L."/>
            <person name="Davis C.M."/>
            <person name="Simpson J.R."/>
            <person name="Lauterbach L."/>
            <person name="Steele A.D."/>
            <person name="Gui C."/>
            <person name="Meng S."/>
            <person name="Li G."/>
            <person name="Viehrig K."/>
            <person name="Ye F."/>
            <person name="Su P."/>
            <person name="Kiefer A.F."/>
            <person name="Nichols A."/>
            <person name="Cepeda A.J."/>
            <person name="Yan W."/>
            <person name="Fan B."/>
            <person name="Jiang Y."/>
            <person name="Adhikari A."/>
            <person name="Zheng C.-J."/>
            <person name="Schuster L."/>
            <person name="Cowan T.M."/>
            <person name="Smanski M.J."/>
            <person name="Chevrette M.G."/>
            <person name="De Carvalho L.P.S."/>
            <person name="Shen B."/>
        </authorList>
    </citation>
    <scope>NUCLEOTIDE SEQUENCE [LARGE SCALE GENOMIC DNA]</scope>
    <source>
        <strain evidence="6 7">NPDC006488</strain>
    </source>
</reference>
<dbReference type="InterPro" id="IPR050109">
    <property type="entry name" value="HTH-type_TetR-like_transc_reg"/>
</dbReference>
<dbReference type="PRINTS" id="PR00455">
    <property type="entry name" value="HTHTETR"/>
</dbReference>
<dbReference type="PANTHER" id="PTHR30055:SF234">
    <property type="entry name" value="HTH-TYPE TRANSCRIPTIONAL REGULATOR BETI"/>
    <property type="match status" value="1"/>
</dbReference>
<dbReference type="PANTHER" id="PTHR30055">
    <property type="entry name" value="HTH-TYPE TRANSCRIPTIONAL REGULATOR RUTR"/>
    <property type="match status" value="1"/>
</dbReference>
<gene>
    <name evidence="6" type="ORF">ACFYNQ_30615</name>
</gene>
<dbReference type="Gene3D" id="1.10.357.10">
    <property type="entry name" value="Tetracycline Repressor, domain 2"/>
    <property type="match status" value="1"/>
</dbReference>
<keyword evidence="1" id="KW-0805">Transcription regulation</keyword>
<feature type="domain" description="HTH tetR-type" evidence="5">
    <location>
        <begin position="13"/>
        <end position="73"/>
    </location>
</feature>
<dbReference type="PROSITE" id="PS50977">
    <property type="entry name" value="HTH_TETR_2"/>
    <property type="match status" value="1"/>
</dbReference>
<evidence type="ECO:0000259" key="5">
    <source>
        <dbReference type="PROSITE" id="PS50977"/>
    </source>
</evidence>
<dbReference type="SUPFAM" id="SSF46689">
    <property type="entry name" value="Homeodomain-like"/>
    <property type="match status" value="1"/>
</dbReference>
<evidence type="ECO:0000256" key="1">
    <source>
        <dbReference type="ARBA" id="ARBA00023015"/>
    </source>
</evidence>
<evidence type="ECO:0000256" key="2">
    <source>
        <dbReference type="ARBA" id="ARBA00023125"/>
    </source>
</evidence>
<name>A0ABW6MC37_9ACTN</name>
<sequence>MDELPGLRERKKERTRNLIAQEALRLFREKGFDEVSVVEVAAAAEVSKATLFRYFPAKEDLVLHRFADHLGEAARVVRERPPALTPTAALRAHFLDRLAARDPITGLNDHPDVLSFMDLLYGTPSLQTGLVQRYRSQEIDALADALAEALPLPDPGTGDSTPLTRRLAATHLVVVQQELGMANWRTMAAGRTADEAYDDAVAEAERAYGQLMTGLDTVFPAGTVGHPMV</sequence>
<dbReference type="EMBL" id="JBIAHM010000011">
    <property type="protein sequence ID" value="MFE9602903.1"/>
    <property type="molecule type" value="Genomic_DNA"/>
</dbReference>
<dbReference type="PROSITE" id="PS01081">
    <property type="entry name" value="HTH_TETR_1"/>
    <property type="match status" value="1"/>
</dbReference>